<gene>
    <name evidence="2" type="ORF">I8J29_33070</name>
</gene>
<dbReference type="PROSITE" id="PS51257">
    <property type="entry name" value="PROKAR_LIPOPROTEIN"/>
    <property type="match status" value="1"/>
</dbReference>
<proteinExistence type="predicted"/>
<dbReference type="Proteomes" id="UP000670947">
    <property type="component" value="Unassembled WGS sequence"/>
</dbReference>
<sequence>MVKRLTILLSAAWLVSLLSGCEHQDQHALPLSSSPRKIVEHSEMQDRAKVGQSSSCDEPPDTLIMADTTYTFVELDTAEEPVMNLGYIVCEQGRFMTGDGGPGTLVINGTAPSESKRKAVIFTGTWGRALYEDANGQTATIGASASANDGIARLTAVDVHLAYMTWPIPTGMVSRPLFGSIDRARIATLLHKLEAAERIDGNGLTSPLSGRSMALNIEIKDGRKLQIRPAWTCKTGSDDRGSTTTSCLPADNRIWVSGPDDETYFATSDWLYLFVGKGFLGWMPEVKPYEAPNGLHAGASFSVIGHGSRAEYANVALMKGDKTILSMQSTVTNGEWHIEGTVPGNLMAGDYEWRIDTGTTTYGAAVHITN</sequence>
<comment type="caution">
    <text evidence="2">The sequence shown here is derived from an EMBL/GenBank/DDBJ whole genome shotgun (WGS) entry which is preliminary data.</text>
</comment>
<evidence type="ECO:0000256" key="1">
    <source>
        <dbReference type="SAM" id="SignalP"/>
    </source>
</evidence>
<evidence type="ECO:0000313" key="2">
    <source>
        <dbReference type="EMBL" id="MBO7749005.1"/>
    </source>
</evidence>
<dbReference type="EMBL" id="JAGGDJ010000094">
    <property type="protein sequence ID" value="MBO7749005.1"/>
    <property type="molecule type" value="Genomic_DNA"/>
</dbReference>
<keyword evidence="1" id="KW-0732">Signal</keyword>
<keyword evidence="3" id="KW-1185">Reference proteome</keyword>
<feature type="chain" id="PRO_5045953182" evidence="1">
    <location>
        <begin position="25"/>
        <end position="370"/>
    </location>
</feature>
<reference evidence="2 3" key="1">
    <citation type="submission" date="2021-03" db="EMBL/GenBank/DDBJ databases">
        <title>Paenibacillus artemisicola MWE-103 whole genome sequence.</title>
        <authorList>
            <person name="Ham Y.J."/>
        </authorList>
    </citation>
    <scope>NUCLEOTIDE SEQUENCE [LARGE SCALE GENOMIC DNA]</scope>
    <source>
        <strain evidence="2 3">MWE-103</strain>
    </source>
</reference>
<accession>A0ABS3WLJ9</accession>
<protein>
    <submittedName>
        <fullName evidence="2">Uncharacterized protein</fullName>
    </submittedName>
</protein>
<feature type="signal peptide" evidence="1">
    <location>
        <begin position="1"/>
        <end position="24"/>
    </location>
</feature>
<organism evidence="2 3">
    <name type="scientific">Paenibacillus artemisiicola</name>
    <dbReference type="NCBI Taxonomy" id="1172618"/>
    <lineage>
        <taxon>Bacteria</taxon>
        <taxon>Bacillati</taxon>
        <taxon>Bacillota</taxon>
        <taxon>Bacilli</taxon>
        <taxon>Bacillales</taxon>
        <taxon>Paenibacillaceae</taxon>
        <taxon>Paenibacillus</taxon>
    </lineage>
</organism>
<name>A0ABS3WLJ9_9BACL</name>
<dbReference type="RefSeq" id="WP_208851513.1">
    <property type="nucleotide sequence ID" value="NZ_JAGGDJ010000094.1"/>
</dbReference>
<evidence type="ECO:0000313" key="3">
    <source>
        <dbReference type="Proteomes" id="UP000670947"/>
    </source>
</evidence>